<evidence type="ECO:0000313" key="1">
    <source>
        <dbReference type="EMBL" id="KXN99115.1"/>
    </source>
</evidence>
<dbReference type="Proteomes" id="UP000070138">
    <property type="component" value="Unassembled WGS sequence"/>
</dbReference>
<dbReference type="OrthoDB" id="1443959at2"/>
<evidence type="ECO:0008006" key="3">
    <source>
        <dbReference type="Google" id="ProtNLM"/>
    </source>
</evidence>
<proteinExistence type="predicted"/>
<comment type="caution">
    <text evidence="1">The sequence shown here is derived from an EMBL/GenBank/DDBJ whole genome shotgun (WGS) entry which is preliminary data.</text>
</comment>
<protein>
    <recommendedName>
        <fullName evidence="3">Nuclear transport factor 2 family protein</fullName>
    </recommendedName>
</protein>
<evidence type="ECO:0000313" key="2">
    <source>
        <dbReference type="Proteomes" id="UP000070138"/>
    </source>
</evidence>
<accession>A0A137RI00</accession>
<reference evidence="1 2" key="2">
    <citation type="journal article" date="2016" name="Int. J. Syst. Evol. Microbiol.">
        <title>Vitellibacter aquimaris sp. nov., a marine bacterium isolated from seawater.</title>
        <authorList>
            <person name="Thevarajoo S."/>
            <person name="Selvaratnam C."/>
            <person name="Goh K.M."/>
            <person name="Hong K.W."/>
            <person name="Chan X.Y."/>
            <person name="Chan K.G."/>
            <person name="Chong C.S."/>
        </authorList>
    </citation>
    <scope>NUCLEOTIDE SEQUENCE [LARGE SCALE GENOMIC DNA]</scope>
    <source>
        <strain evidence="1 2">D-24</strain>
    </source>
</reference>
<keyword evidence="2" id="KW-1185">Reference proteome</keyword>
<organism evidence="1 2">
    <name type="scientific">Aequorivita aquimaris</name>
    <dbReference type="NCBI Taxonomy" id="1548749"/>
    <lineage>
        <taxon>Bacteria</taxon>
        <taxon>Pseudomonadati</taxon>
        <taxon>Bacteroidota</taxon>
        <taxon>Flavobacteriia</taxon>
        <taxon>Flavobacteriales</taxon>
        <taxon>Flavobacteriaceae</taxon>
        <taxon>Aequorivita</taxon>
    </lineage>
</organism>
<dbReference type="STRING" id="1548749.LS48_08600"/>
<gene>
    <name evidence="1" type="ORF">LS48_08600</name>
</gene>
<sequence length="130" mass="15009">MKATQLIQTLAQTATLKTKLQQTLAAYQNLDYHLLNEVLDDDCLYQDMRKTSFILEQKKIFDSLRKKGDTQMFLSTNICTGCLCGKPLFVLTGNNSGFKHALYFEFTGDVITDIFRCSEQSDWLDWMEPF</sequence>
<dbReference type="AlphaFoldDB" id="A0A137RI00"/>
<dbReference type="RefSeq" id="WP_062622001.1">
    <property type="nucleotide sequence ID" value="NZ_JRWG01000004.1"/>
</dbReference>
<reference evidence="2" key="1">
    <citation type="submission" date="2014-10" db="EMBL/GenBank/DDBJ databases">
        <title>Genome sequencing of Vitellibacter sp. D-24.</title>
        <authorList>
            <person name="Thevarajoo S."/>
            <person name="Selvaratnam C."/>
            <person name="Goh K.M."/>
            <person name="Chong C.S."/>
        </authorList>
    </citation>
    <scope>NUCLEOTIDE SEQUENCE [LARGE SCALE GENOMIC DNA]</scope>
    <source>
        <strain evidence="2">D-24</strain>
    </source>
</reference>
<name>A0A137RI00_9FLAO</name>
<dbReference type="EMBL" id="JRWG01000004">
    <property type="protein sequence ID" value="KXN99115.1"/>
    <property type="molecule type" value="Genomic_DNA"/>
</dbReference>